<dbReference type="EMBL" id="CP170721">
    <property type="protein sequence ID" value="XIA17802.1"/>
    <property type="molecule type" value="Genomic_DNA"/>
</dbReference>
<dbReference type="RefSeq" id="WP_395121079.1">
    <property type="nucleotide sequence ID" value="NZ_CP170721.1"/>
</dbReference>
<keyword evidence="1" id="KW-0808">Transferase</keyword>
<dbReference type="SUPFAM" id="SSF52540">
    <property type="entry name" value="P-loop containing nucleoside triphosphate hydrolases"/>
    <property type="match status" value="1"/>
</dbReference>
<dbReference type="SMART" id="SM00028">
    <property type="entry name" value="TPR"/>
    <property type="match status" value="4"/>
</dbReference>
<protein>
    <submittedName>
        <fullName evidence="2">Sulfotransferase</fullName>
    </submittedName>
</protein>
<dbReference type="PANTHER" id="PTHR12788:SF10">
    <property type="entry name" value="PROTEIN-TYROSINE SULFOTRANSFERASE"/>
    <property type="match status" value="1"/>
</dbReference>
<dbReference type="Pfam" id="PF13432">
    <property type="entry name" value="TPR_16"/>
    <property type="match status" value="2"/>
</dbReference>
<organism evidence="2">
    <name type="scientific">Rhodanobacter sp. FW102-FHT14D07</name>
    <dbReference type="NCBI Taxonomy" id="3351462"/>
    <lineage>
        <taxon>Bacteria</taxon>
        <taxon>Pseudomonadati</taxon>
        <taxon>Pseudomonadota</taxon>
        <taxon>Gammaproteobacteria</taxon>
        <taxon>Lysobacterales</taxon>
        <taxon>Rhodanobacteraceae</taxon>
        <taxon>Rhodanobacter</taxon>
    </lineage>
</organism>
<dbReference type="InterPro" id="IPR027417">
    <property type="entry name" value="P-loop_NTPase"/>
</dbReference>
<dbReference type="InterPro" id="IPR019734">
    <property type="entry name" value="TPR_rpt"/>
</dbReference>
<evidence type="ECO:0000313" key="2">
    <source>
        <dbReference type="EMBL" id="XIA17802.1"/>
    </source>
</evidence>
<sequence length="605" mass="67301">MTNQDIIAALQTGRPDVAEALCRQALAQGGDDPDTLFLLALALSHQNRRADALPVYARLVELCPGDAVHWGNYATVLRQDGQLAEAARAVDMALRLAPDNAEQWINRGLLQFHDRDFLAARDSLLKATVLAPDSVAARIHAARACAVCRDYRADQLTEHWREWMPLDDELQAQLADLKLVMGDANASRVLLEDLCARSTPSLGARLLLAAVYERVNQLDRSRAVMQEISAQAGKLDDAQRRDLAHLSAALEARSGNHAGARELLEQTGPRHDYDFAHYFALAEACDKLGDVEATLAALAEAHALQVEELKQAVPARFEPGAPLLPAAVARVTREDYQRWPHLSAPESKDSPVFIVGFPRSGTTLLEQMLDAHPTLQSMDERPFFNLLADQLADHGLHMPADIARLDQHACDELRKGYVSMVCSKIARRWDSRLVDKNPLNMLWLPMIHRLFPQARFILALRHPCDVLISNYMQNYRASVLAAAGASLERLAQAYVEAMQSWLHHVEVFQPSVLVSRYEDLVTDPAAQTQRIGDFLGLDDASPLLDFDRHARQKGYIATPSYTQVIQPVNRKGLGRWLRYGEALAPAQAILRPMLDHWGYTTEGGH</sequence>
<dbReference type="GO" id="GO:0008476">
    <property type="term" value="F:protein-tyrosine sulfotransferase activity"/>
    <property type="evidence" value="ECO:0007669"/>
    <property type="project" value="InterPro"/>
</dbReference>
<dbReference type="InterPro" id="IPR011990">
    <property type="entry name" value="TPR-like_helical_dom_sf"/>
</dbReference>
<name>A0AB74USV7_9GAMM</name>
<reference evidence="2" key="1">
    <citation type="submission" date="2024-10" db="EMBL/GenBank/DDBJ databases">
        <authorList>
            <person name="Lesea H.P."/>
            <person name="Kuehl J.V."/>
            <person name="Chandonia J.-M."/>
        </authorList>
    </citation>
    <scope>NUCLEOTIDE SEQUENCE</scope>
    <source>
        <strain evidence="2">FW102-FHT14D07</strain>
    </source>
</reference>
<dbReference type="SUPFAM" id="SSF48452">
    <property type="entry name" value="TPR-like"/>
    <property type="match status" value="2"/>
</dbReference>
<dbReference type="AlphaFoldDB" id="A0AB74USV7"/>
<dbReference type="Gene3D" id="1.25.40.10">
    <property type="entry name" value="Tetratricopeptide repeat domain"/>
    <property type="match status" value="1"/>
</dbReference>
<gene>
    <name evidence="2" type="ORF">ACFYG5_14720</name>
</gene>
<dbReference type="PANTHER" id="PTHR12788">
    <property type="entry name" value="PROTEIN-TYROSINE SULFOTRANSFERASE 2"/>
    <property type="match status" value="1"/>
</dbReference>
<evidence type="ECO:0000256" key="1">
    <source>
        <dbReference type="ARBA" id="ARBA00022679"/>
    </source>
</evidence>
<accession>A0AB74USV7</accession>
<dbReference type="Pfam" id="PF13469">
    <property type="entry name" value="Sulfotransfer_3"/>
    <property type="match status" value="1"/>
</dbReference>
<dbReference type="InterPro" id="IPR026634">
    <property type="entry name" value="TPST-like"/>
</dbReference>
<proteinExistence type="predicted"/>
<dbReference type="Gene3D" id="3.40.50.300">
    <property type="entry name" value="P-loop containing nucleotide triphosphate hydrolases"/>
    <property type="match status" value="1"/>
</dbReference>